<dbReference type="InterPro" id="IPR036691">
    <property type="entry name" value="Endo/exonu/phosph_ase_sf"/>
</dbReference>
<dbReference type="Gene3D" id="3.60.10.10">
    <property type="entry name" value="Endonuclease/exonuclease/phosphatase"/>
    <property type="match status" value="1"/>
</dbReference>
<dbReference type="InterPro" id="IPR043502">
    <property type="entry name" value="DNA/RNA_pol_sf"/>
</dbReference>
<feature type="region of interest" description="Disordered" evidence="1">
    <location>
        <begin position="78"/>
        <end position="124"/>
    </location>
</feature>
<feature type="non-terminal residue" evidence="3">
    <location>
        <position position="1"/>
    </location>
</feature>
<dbReference type="EMBL" id="FN654294">
    <property type="protein sequence ID" value="CBY31140.1"/>
    <property type="molecule type" value="Genomic_DNA"/>
</dbReference>
<accession>E4Y690</accession>
<name>E4Y690_OIKDI</name>
<feature type="compositionally biased region" description="Low complexity" evidence="1">
    <location>
        <begin position="97"/>
        <end position="117"/>
    </location>
</feature>
<feature type="domain" description="Reverse transcriptase" evidence="2">
    <location>
        <begin position="1155"/>
        <end position="1423"/>
    </location>
</feature>
<dbReference type="Pfam" id="PF00078">
    <property type="entry name" value="RVT_1"/>
    <property type="match status" value="1"/>
</dbReference>
<organism evidence="3">
    <name type="scientific">Oikopleura dioica</name>
    <name type="common">Tunicate</name>
    <dbReference type="NCBI Taxonomy" id="34765"/>
    <lineage>
        <taxon>Eukaryota</taxon>
        <taxon>Metazoa</taxon>
        <taxon>Chordata</taxon>
        <taxon>Tunicata</taxon>
        <taxon>Appendicularia</taxon>
        <taxon>Copelata</taxon>
        <taxon>Oikopleuridae</taxon>
        <taxon>Oikopleura</taxon>
    </lineage>
</organism>
<sequence>SQDRGPKSQRLMQTTLAFRPKSSPVRNTNNRTPKPVNLFPNRASTPPLHLFAGIIEKSPELASNPLLQSIASTSLEDALERSPARRSLRTAKKSNQSNGGTSAESASSSVNDSETASLNGTLGLNETENSQNSFVCPPIAEGNIFLNELSKYNTDEFTGQRLQPDFAQLKEFVDSQLVKSKARVMAGHAKIGNNYFLPQSAFTEVASLMGGSATLNEYIDCGNHSAIPNDSSEIADLNNFAKNQMECLTRDFHKIGIEPREGREIWLTLIGNHCQKIITRLNAIIRDYHAMSLTQKKELYILEPSDFAALKHIRERLIELLDIFKNGLKLVEHFANGGQWLGRLIPLPHSKKVFKLMTTKIVHEQHRAQQSPIKTLLNLNTFHLDRMGIAYCNKNYSRIVLGIYANGGLQIKRQITYIIAKKGNENLRNKTQVKIIKKSLENLLIRNSKVNPKLVDLNNLDKIKYDKEAWNIALKFMFLFNNNILTYDNITKDNYPLHIFQFHSSLRKPNNSAKCRPISENETSDNCDEGNPDSQNANTNVNDRQNAAEIKRGIIPRTRITNTQIPSPLTFISNLIPLALLANIRADWEDYNADLAKTRAAKNFLATNSCDKDILKTINSATIVNPSESDITHLKKTCEIYNKEALNNYKPLRICNINPGKAKTSGETFRMIVRELPRIDLFCLNEIRLPHSTMTNSAIWPEGYSIMTHDKIEPVNPTMLNTDESLCYTAIMIKNESFSECELVRHSVGPLTAIEIMNDKKQSLVVASIYRFCENDNKAKCFYNILFGSTPEIFCDWIEQILKLTRVNKAQVILAGDWNCDFMRKRDNDQVVKRLSFMLKHLTNLSHSPTFFRGTKTASIIDHIFVSHPANTNYKNLRLNISLKFDGHTGQSIISNFNTNYRAFKLIQITKNGSDASIKKTAIKYFNQIQNSLRMLDDPKKKLESSIKWLNRIYNETKVVVAKICKNKNAFAVKKGNDRIDYENLLKFLKESPKYAPRNGEVNRPIDRAKIGLSILILKLKKRDQRLAHKKLSHRAENDRNIIWDVFKLEIQQTQAWNPEQECSPDELADMVDSLQKITLSANENFTPLVDHPFPFEKLSKISYSVNGESQFPSILAMFDLAKPHTKGNSGINKTFLSILPISVMDSLIVSPIQNAIDTGTYPLSLRTSRITILPKKSRGVRPIAINEVLATIIEKIVAWNLTNYLEATNSIPPMQAGFRSTLNCANSIADIIRNSEMNRLKGNTTATIFLDLKNAFGSIKHANLDKTFALYFNGPALSIVSQSLFRNYRVNGNGFFSTTRAGLRAGVPQGGTISPLCFILFVSQIQNIIKGKEGVKINLFADDMGVQVTAKNYAELVTKTNSIIEILETALQNMGLMLVGSKSHILITGKSRSKNFGLDLEFSIDGTVIKPEKQAKYLGTTLSVKDGQLNLDREADIMICKFRNIVDKLNCIKSTLTLTTNGDLLRACAYGTFLHNTSTTPYFSNKALSQLQKIYDKGICIASNGKILSSDSEMIRLADCPNRAYLPRLDYERIIKNLNRAGHPTLSKVKGLAACNFMRTLLRELKSTSLAEFTSNCISLRIAHSGERLSNFCPSLFQQESFLKKMRTLDSLKIKHCFSSELNSNQAIARELLVNLLQEELITFTIESPPNIPKAASHKLIWPLSFRKYINSLPVNIRNLILTSPNKEALKYKFATIHNHVENAYYCVDCISFDSTLDNTQAREDDLAAFIHEHQSKFNDLDLDCSQPITELVMDVIRMA</sequence>
<gene>
    <name evidence="3" type="ORF">GSOID_T00019100001</name>
</gene>
<feature type="compositionally biased region" description="Polar residues" evidence="1">
    <location>
        <begin position="532"/>
        <end position="545"/>
    </location>
</feature>
<dbReference type="InterPro" id="IPR000477">
    <property type="entry name" value="RT_dom"/>
</dbReference>
<reference evidence="3" key="1">
    <citation type="journal article" date="2010" name="Science">
        <title>Plasticity of animal genome architecture unmasked by rapid evolution of a pelagic tunicate.</title>
        <authorList>
            <person name="Denoeud F."/>
            <person name="Henriet S."/>
            <person name="Mungpakdee S."/>
            <person name="Aury J.M."/>
            <person name="Da Silva C."/>
            <person name="Brinkmann H."/>
            <person name="Mikhaleva J."/>
            <person name="Olsen L.C."/>
            <person name="Jubin C."/>
            <person name="Canestro C."/>
            <person name="Bouquet J.M."/>
            <person name="Danks G."/>
            <person name="Poulain J."/>
            <person name="Campsteijn C."/>
            <person name="Adamski M."/>
            <person name="Cross I."/>
            <person name="Yadetie F."/>
            <person name="Muffato M."/>
            <person name="Louis A."/>
            <person name="Butcher S."/>
            <person name="Tsagkogeorga G."/>
            <person name="Konrad A."/>
            <person name="Singh S."/>
            <person name="Jensen M.F."/>
            <person name="Cong E.H."/>
            <person name="Eikeseth-Otteraa H."/>
            <person name="Noel B."/>
            <person name="Anthouard V."/>
            <person name="Porcel B.M."/>
            <person name="Kachouri-Lafond R."/>
            <person name="Nishino A."/>
            <person name="Ugolini M."/>
            <person name="Chourrout P."/>
            <person name="Nishida H."/>
            <person name="Aasland R."/>
            <person name="Huzurbazar S."/>
            <person name="Westhof E."/>
            <person name="Delsuc F."/>
            <person name="Lehrach H."/>
            <person name="Reinhardt R."/>
            <person name="Weissenbach J."/>
            <person name="Roy S.W."/>
            <person name="Artiguenave F."/>
            <person name="Postlethwait J.H."/>
            <person name="Manak J.R."/>
            <person name="Thompson E.M."/>
            <person name="Jaillon O."/>
            <person name="Du Pasquier L."/>
            <person name="Boudinot P."/>
            <person name="Liberles D.A."/>
            <person name="Volff J.N."/>
            <person name="Philippe H."/>
            <person name="Lenhard B."/>
            <person name="Roest Crollius H."/>
            <person name="Wincker P."/>
            <person name="Chourrout D."/>
        </authorList>
    </citation>
    <scope>NUCLEOTIDE SEQUENCE [LARGE SCALE GENOMIC DNA]</scope>
</reference>
<feature type="compositionally biased region" description="Acidic residues" evidence="1">
    <location>
        <begin position="522"/>
        <end position="531"/>
    </location>
</feature>
<evidence type="ECO:0000256" key="1">
    <source>
        <dbReference type="SAM" id="MobiDB-lite"/>
    </source>
</evidence>
<dbReference type="PANTHER" id="PTHR19446">
    <property type="entry name" value="REVERSE TRANSCRIPTASES"/>
    <property type="match status" value="1"/>
</dbReference>
<dbReference type="Proteomes" id="UP000011014">
    <property type="component" value="Unassembled WGS sequence"/>
</dbReference>
<dbReference type="SUPFAM" id="SSF56672">
    <property type="entry name" value="DNA/RNA polymerases"/>
    <property type="match status" value="1"/>
</dbReference>
<evidence type="ECO:0000259" key="2">
    <source>
        <dbReference type="PROSITE" id="PS50878"/>
    </source>
</evidence>
<feature type="region of interest" description="Disordered" evidence="1">
    <location>
        <begin position="508"/>
        <end position="545"/>
    </location>
</feature>
<proteinExistence type="predicted"/>
<feature type="region of interest" description="Disordered" evidence="1">
    <location>
        <begin position="1"/>
        <end position="42"/>
    </location>
</feature>
<evidence type="ECO:0000313" key="3">
    <source>
        <dbReference type="EMBL" id="CBY31140.1"/>
    </source>
</evidence>
<dbReference type="PROSITE" id="PS50878">
    <property type="entry name" value="RT_POL"/>
    <property type="match status" value="1"/>
</dbReference>
<protein>
    <recommendedName>
        <fullName evidence="2">Reverse transcriptase domain-containing protein</fullName>
    </recommendedName>
</protein>
<dbReference type="SUPFAM" id="SSF56219">
    <property type="entry name" value="DNase I-like"/>
    <property type="match status" value="1"/>
</dbReference>